<reference evidence="2" key="1">
    <citation type="submission" date="2016-06" db="EMBL/GenBank/DDBJ databases">
        <authorList>
            <person name="Varghese N."/>
            <person name="Submissions Spin"/>
        </authorList>
    </citation>
    <scope>NUCLEOTIDE SEQUENCE [LARGE SCALE GENOMIC DNA]</scope>
    <source>
        <strain evidence="2">DSM 43819</strain>
    </source>
</reference>
<proteinExistence type="predicted"/>
<dbReference type="EMBL" id="LT607754">
    <property type="protein sequence ID" value="SCG77305.1"/>
    <property type="molecule type" value="Genomic_DNA"/>
</dbReference>
<sequence length="139" mass="15214">MPVPRIYVVPDTESVNDLVKRIADRDQAAFRRFHRRLVRAVFAQVCESLGSPALAVAVTRAVFVEVWRLAPMPASRQLDGTAWVTAIAARRAADRLRGINGPTPTLGTAYDDLLGRELAVALGTEPPAQPRTSFHTPTE</sequence>
<evidence type="ECO:0000313" key="2">
    <source>
        <dbReference type="Proteomes" id="UP000198221"/>
    </source>
</evidence>
<dbReference type="InterPro" id="IPR013325">
    <property type="entry name" value="RNA_pol_sigma_r2"/>
</dbReference>
<dbReference type="Gene3D" id="1.10.1740.10">
    <property type="match status" value="1"/>
</dbReference>
<keyword evidence="2" id="KW-1185">Reference proteome</keyword>
<gene>
    <name evidence="1" type="ORF">GA0070613_6219</name>
</gene>
<evidence type="ECO:0008006" key="3">
    <source>
        <dbReference type="Google" id="ProtNLM"/>
    </source>
</evidence>
<dbReference type="SUPFAM" id="SSF88946">
    <property type="entry name" value="Sigma2 domain of RNA polymerase sigma factors"/>
    <property type="match status" value="1"/>
</dbReference>
<dbReference type="GO" id="GO:0003700">
    <property type="term" value="F:DNA-binding transcription factor activity"/>
    <property type="evidence" value="ECO:0007669"/>
    <property type="project" value="InterPro"/>
</dbReference>
<evidence type="ECO:0000313" key="1">
    <source>
        <dbReference type="EMBL" id="SCG77305.1"/>
    </source>
</evidence>
<dbReference type="Proteomes" id="UP000198221">
    <property type="component" value="Chromosome I"/>
</dbReference>
<protein>
    <recommendedName>
        <fullName evidence="3">RNA polymerase sigma-70 factor, ECF subfamily</fullName>
    </recommendedName>
</protein>
<dbReference type="GO" id="GO:0006352">
    <property type="term" value="P:DNA-templated transcription initiation"/>
    <property type="evidence" value="ECO:0007669"/>
    <property type="project" value="InterPro"/>
</dbReference>
<name>A0A1C5K3H4_9ACTN</name>
<dbReference type="AlphaFoldDB" id="A0A1C5K3H4"/>
<dbReference type="RefSeq" id="WP_089015439.1">
    <property type="nucleotide sequence ID" value="NZ_LT607754.1"/>
</dbReference>
<dbReference type="OrthoDB" id="9784272at2"/>
<accession>A0A1C5K3H4</accession>
<organism evidence="1 2">
    <name type="scientific">Micromonospora inositola</name>
    <dbReference type="NCBI Taxonomy" id="47865"/>
    <lineage>
        <taxon>Bacteria</taxon>
        <taxon>Bacillati</taxon>
        <taxon>Actinomycetota</taxon>
        <taxon>Actinomycetes</taxon>
        <taxon>Micromonosporales</taxon>
        <taxon>Micromonosporaceae</taxon>
        <taxon>Micromonospora</taxon>
    </lineage>
</organism>